<dbReference type="Proteomes" id="UP000762676">
    <property type="component" value="Unassembled WGS sequence"/>
</dbReference>
<dbReference type="GO" id="GO:0005634">
    <property type="term" value="C:nucleus"/>
    <property type="evidence" value="ECO:0007669"/>
    <property type="project" value="TreeGrafter"/>
</dbReference>
<dbReference type="PANTHER" id="PTHR19303:SF74">
    <property type="entry name" value="POGO TRANSPOSABLE ELEMENT WITH KRAB DOMAIN"/>
    <property type="match status" value="1"/>
</dbReference>
<dbReference type="AlphaFoldDB" id="A0AAV4IBP7"/>
<feature type="domain" description="DDE-1" evidence="1">
    <location>
        <begin position="155"/>
        <end position="252"/>
    </location>
</feature>
<reference evidence="2 3" key="1">
    <citation type="journal article" date="2021" name="Elife">
        <title>Chloroplast acquisition without the gene transfer in kleptoplastic sea slugs, Plakobranchus ocellatus.</title>
        <authorList>
            <person name="Maeda T."/>
            <person name="Takahashi S."/>
            <person name="Yoshida T."/>
            <person name="Shimamura S."/>
            <person name="Takaki Y."/>
            <person name="Nagai Y."/>
            <person name="Toyoda A."/>
            <person name="Suzuki Y."/>
            <person name="Arimoto A."/>
            <person name="Ishii H."/>
            <person name="Satoh N."/>
            <person name="Nishiyama T."/>
            <person name="Hasebe M."/>
            <person name="Maruyama T."/>
            <person name="Minagawa J."/>
            <person name="Obokata J."/>
            <person name="Shigenobu S."/>
        </authorList>
    </citation>
    <scope>NUCLEOTIDE SEQUENCE [LARGE SCALE GENOMIC DNA]</scope>
</reference>
<comment type="caution">
    <text evidence="2">The sequence shown here is derived from an EMBL/GenBank/DDBJ whole genome shotgun (WGS) entry which is preliminary data.</text>
</comment>
<proteinExistence type="predicted"/>
<dbReference type="GO" id="GO:0003677">
    <property type="term" value="F:DNA binding"/>
    <property type="evidence" value="ECO:0007669"/>
    <property type="project" value="TreeGrafter"/>
</dbReference>
<dbReference type="SUPFAM" id="SSF46689">
    <property type="entry name" value="Homeodomain-like"/>
    <property type="match status" value="1"/>
</dbReference>
<protein>
    <submittedName>
        <fullName evidence="2">Tigger transposable element-derived protein 2</fullName>
    </submittedName>
</protein>
<dbReference type="EMBL" id="BMAT01006137">
    <property type="protein sequence ID" value="GFS06952.1"/>
    <property type="molecule type" value="Genomic_DNA"/>
</dbReference>
<name>A0AAV4IBP7_9GAST</name>
<accession>A0AAV4IBP7</accession>
<dbReference type="Pfam" id="PF03184">
    <property type="entry name" value="DDE_1"/>
    <property type="match status" value="1"/>
</dbReference>
<dbReference type="PANTHER" id="PTHR19303">
    <property type="entry name" value="TRANSPOSON"/>
    <property type="match status" value="1"/>
</dbReference>
<sequence length="295" mass="33691">MPRNHKRKSGSRRYRDYDEGTLLKAIEDCKSCKIADVAQVYKIPIRTLRNKVNGAHNKSPGRPTALSKEFDDEIAKHLLTCSDFGMPLDKDDIRYMVKSALDKGNVTIKNFVNDLPGIDWVRGFLTRQKEILSDRTYQNIKRARAEVDPGEIQEYFKNPGTRFGRSKSGWMDTVNFEEWFLSIVVPWARRKEGKKVVIGDNLSSHFSGIVLDKCEELNIGFILLPANATDKCQPLDVSFFAPLKKEWRKQLEFFKMKNPTSASIDKSLFPSMLSKLLEGMGARNSENLKAGFRTC</sequence>
<dbReference type="Gene3D" id="3.30.420.10">
    <property type="entry name" value="Ribonuclease H-like superfamily/Ribonuclease H"/>
    <property type="match status" value="1"/>
</dbReference>
<evidence type="ECO:0000259" key="1">
    <source>
        <dbReference type="Pfam" id="PF03184"/>
    </source>
</evidence>
<keyword evidence="3" id="KW-1185">Reference proteome</keyword>
<dbReference type="InterPro" id="IPR004875">
    <property type="entry name" value="DDE_SF_endonuclease_dom"/>
</dbReference>
<dbReference type="InterPro" id="IPR036397">
    <property type="entry name" value="RNaseH_sf"/>
</dbReference>
<evidence type="ECO:0000313" key="2">
    <source>
        <dbReference type="EMBL" id="GFS06952.1"/>
    </source>
</evidence>
<evidence type="ECO:0000313" key="3">
    <source>
        <dbReference type="Proteomes" id="UP000762676"/>
    </source>
</evidence>
<organism evidence="2 3">
    <name type="scientific">Elysia marginata</name>
    <dbReference type="NCBI Taxonomy" id="1093978"/>
    <lineage>
        <taxon>Eukaryota</taxon>
        <taxon>Metazoa</taxon>
        <taxon>Spiralia</taxon>
        <taxon>Lophotrochozoa</taxon>
        <taxon>Mollusca</taxon>
        <taxon>Gastropoda</taxon>
        <taxon>Heterobranchia</taxon>
        <taxon>Euthyneura</taxon>
        <taxon>Panpulmonata</taxon>
        <taxon>Sacoglossa</taxon>
        <taxon>Placobranchoidea</taxon>
        <taxon>Plakobranchidae</taxon>
        <taxon>Elysia</taxon>
    </lineage>
</organism>
<dbReference type="InterPro" id="IPR009057">
    <property type="entry name" value="Homeodomain-like_sf"/>
</dbReference>
<gene>
    <name evidence="2" type="ORF">ElyMa_002976600</name>
</gene>
<dbReference type="InterPro" id="IPR050863">
    <property type="entry name" value="CenT-Element_Derived"/>
</dbReference>